<dbReference type="InterPro" id="IPR029063">
    <property type="entry name" value="SAM-dependent_MTases_sf"/>
</dbReference>
<organism evidence="8 9">
    <name type="scientific">Geoalkalibacter subterraneus</name>
    <dbReference type="NCBI Taxonomy" id="483547"/>
    <lineage>
        <taxon>Bacteria</taxon>
        <taxon>Pseudomonadati</taxon>
        <taxon>Thermodesulfobacteriota</taxon>
        <taxon>Desulfuromonadia</taxon>
        <taxon>Desulfuromonadales</taxon>
        <taxon>Geoalkalibacteraceae</taxon>
        <taxon>Geoalkalibacter</taxon>
    </lineage>
</organism>
<evidence type="ECO:0000313" key="9">
    <source>
        <dbReference type="Proteomes" id="UP000035036"/>
    </source>
</evidence>
<dbReference type="PROSITE" id="PS51687">
    <property type="entry name" value="SAM_MT_RNA_M5U"/>
    <property type="match status" value="1"/>
</dbReference>
<feature type="binding site" evidence="5">
    <location>
        <position position="315"/>
    </location>
    <ligand>
        <name>S-adenosyl-L-methionine</name>
        <dbReference type="ChEBI" id="CHEBI:59789"/>
    </ligand>
</feature>
<dbReference type="CDD" id="cd02440">
    <property type="entry name" value="AdoMet_MTases"/>
    <property type="match status" value="1"/>
</dbReference>
<dbReference type="HOGENOM" id="CLU_014689_8_2_7"/>
<dbReference type="InterPro" id="IPR012340">
    <property type="entry name" value="NA-bd_OB-fold"/>
</dbReference>
<feature type="active site" evidence="6">
    <location>
        <position position="386"/>
    </location>
</feature>
<evidence type="ECO:0000256" key="1">
    <source>
        <dbReference type="ARBA" id="ARBA00022485"/>
    </source>
</evidence>
<dbReference type="Gene3D" id="2.40.50.1070">
    <property type="match status" value="1"/>
</dbReference>
<reference evidence="8 9" key="1">
    <citation type="journal article" date="2015" name="Genome Announc.">
        <title>Genomes of Geoalkalibacter ferrihydriticus Z-0531T and Geoalkalibacter subterraneus Red1T, Two Haloalkaliphilic Metal-Reducing Deltaproteobacteria.</title>
        <authorList>
            <person name="Badalamenti J.P."/>
            <person name="Krajmalnik-Brown R."/>
            <person name="Torres C.I."/>
            <person name="Bond D.R."/>
        </authorList>
    </citation>
    <scope>NUCLEOTIDE SEQUENCE [LARGE SCALE GENOMIC DNA]</scope>
    <source>
        <strain evidence="8 9">Red1</strain>
    </source>
</reference>
<dbReference type="KEGG" id="gsb:GSUB_06855"/>
<protein>
    <recommendedName>
        <fullName evidence="7">TRAM domain-containing protein</fullName>
    </recommendedName>
</protein>
<dbReference type="GO" id="GO:0070475">
    <property type="term" value="P:rRNA base methylation"/>
    <property type="evidence" value="ECO:0007669"/>
    <property type="project" value="TreeGrafter"/>
</dbReference>
<dbReference type="Pfam" id="PF01938">
    <property type="entry name" value="TRAM"/>
    <property type="match status" value="1"/>
</dbReference>
<dbReference type="PANTHER" id="PTHR11061:SF49">
    <property type="entry name" value="23S RRNA (URACIL(1939)-C(5))-METHYLTRANSFERASE RLMD"/>
    <property type="match status" value="1"/>
</dbReference>
<dbReference type="GO" id="GO:0051539">
    <property type="term" value="F:4 iron, 4 sulfur cluster binding"/>
    <property type="evidence" value="ECO:0007669"/>
    <property type="project" value="UniProtKB-KW"/>
</dbReference>
<dbReference type="GO" id="GO:0070041">
    <property type="term" value="F:rRNA (uridine-C5-)-methyltransferase activity"/>
    <property type="evidence" value="ECO:0007669"/>
    <property type="project" value="TreeGrafter"/>
</dbReference>
<dbReference type="EMBL" id="CP010311">
    <property type="protein sequence ID" value="AJF06323.1"/>
    <property type="molecule type" value="Genomic_DNA"/>
</dbReference>
<dbReference type="SUPFAM" id="SSF50249">
    <property type="entry name" value="Nucleic acid-binding proteins"/>
    <property type="match status" value="1"/>
</dbReference>
<dbReference type="PANTHER" id="PTHR11061">
    <property type="entry name" value="RNA M5U METHYLTRANSFERASE"/>
    <property type="match status" value="1"/>
</dbReference>
<keyword evidence="3 5" id="KW-0808">Transferase</keyword>
<evidence type="ECO:0000259" key="7">
    <source>
        <dbReference type="PROSITE" id="PS50926"/>
    </source>
</evidence>
<dbReference type="InterPro" id="IPR002792">
    <property type="entry name" value="TRAM_dom"/>
</dbReference>
<keyword evidence="9" id="KW-1185">Reference proteome</keyword>
<dbReference type="Pfam" id="PF05958">
    <property type="entry name" value="tRNA_U5-meth_tr"/>
    <property type="match status" value="1"/>
</dbReference>
<dbReference type="PROSITE" id="PS01230">
    <property type="entry name" value="TRMA_1"/>
    <property type="match status" value="1"/>
</dbReference>
<keyword evidence="2 5" id="KW-0489">Methyltransferase</keyword>
<comment type="similarity">
    <text evidence="5">Belongs to the class I-like SAM-binding methyltransferase superfamily. RNA M5U methyltransferase family.</text>
</comment>
<evidence type="ECO:0000256" key="4">
    <source>
        <dbReference type="ARBA" id="ARBA00022691"/>
    </source>
</evidence>
<dbReference type="InterPro" id="IPR010280">
    <property type="entry name" value="U5_MeTrfase_fam"/>
</dbReference>
<evidence type="ECO:0000256" key="5">
    <source>
        <dbReference type="PROSITE-ProRule" id="PRU01024"/>
    </source>
</evidence>
<dbReference type="AlphaFoldDB" id="A0A0B5FG68"/>
<dbReference type="InterPro" id="IPR030390">
    <property type="entry name" value="MeTrfase_TrmA_AS"/>
</dbReference>
<dbReference type="PROSITE" id="PS50926">
    <property type="entry name" value="TRAM"/>
    <property type="match status" value="1"/>
</dbReference>
<feature type="active site" description="Nucleophile" evidence="5">
    <location>
        <position position="386"/>
    </location>
</feature>
<dbReference type="NCBIfam" id="TIGR00479">
    <property type="entry name" value="rumA"/>
    <property type="match status" value="1"/>
</dbReference>
<dbReference type="Gene3D" id="3.40.50.150">
    <property type="entry name" value="Vaccinia Virus protein VP39"/>
    <property type="match status" value="1"/>
</dbReference>
<feature type="binding site" evidence="5">
    <location>
        <position position="265"/>
    </location>
    <ligand>
        <name>S-adenosyl-L-methionine</name>
        <dbReference type="ChEBI" id="CHEBI:59789"/>
    </ligand>
</feature>
<evidence type="ECO:0000313" key="8">
    <source>
        <dbReference type="EMBL" id="AJF06323.1"/>
    </source>
</evidence>
<name>A0A0B5FG68_9BACT</name>
<keyword evidence="4 5" id="KW-0949">S-adenosyl-L-methionine</keyword>
<evidence type="ECO:0000256" key="2">
    <source>
        <dbReference type="ARBA" id="ARBA00022603"/>
    </source>
</evidence>
<dbReference type="RefSeq" id="WP_040199897.1">
    <property type="nucleotide sequence ID" value="NZ_CP010311.1"/>
</dbReference>
<feature type="binding site" evidence="5">
    <location>
        <position position="294"/>
    </location>
    <ligand>
        <name>S-adenosyl-L-methionine</name>
        <dbReference type="ChEBI" id="CHEBI:59789"/>
    </ligand>
</feature>
<keyword evidence="1" id="KW-0479">Metal-binding</keyword>
<evidence type="ECO:0000256" key="3">
    <source>
        <dbReference type="ARBA" id="ARBA00022679"/>
    </source>
</evidence>
<gene>
    <name evidence="8" type="ORF">GSUB_06855</name>
</gene>
<dbReference type="PROSITE" id="PS01231">
    <property type="entry name" value="TRMA_2"/>
    <property type="match status" value="1"/>
</dbReference>
<dbReference type="InterPro" id="IPR030391">
    <property type="entry name" value="MeTrfase_TrmA_CS"/>
</dbReference>
<accession>A0A0B5FG68</accession>
<dbReference type="STRING" id="483547.GSUB_06855"/>
<evidence type="ECO:0000256" key="6">
    <source>
        <dbReference type="PROSITE-ProRule" id="PRU10015"/>
    </source>
</evidence>
<dbReference type="Gene3D" id="2.40.50.140">
    <property type="entry name" value="Nucleic acid-binding proteins"/>
    <property type="match status" value="1"/>
</dbReference>
<keyword evidence="1" id="KW-0411">Iron-sulfur</keyword>
<keyword evidence="1" id="KW-0408">Iron</keyword>
<dbReference type="SUPFAM" id="SSF53335">
    <property type="entry name" value="S-adenosyl-L-methionine-dependent methyltransferases"/>
    <property type="match status" value="1"/>
</dbReference>
<sequence length="429" mass="47303">MSAPSEIYIDALAYGGAGVGRLDGKAVFVPGVVPGDWVLFRPRREKKRYIEGELVFIASAAPNRIDACCAVFGKCGGCHWQCLPYAEQLRWKKNLLQDFLVRQAGADPNAELAMRAAPNPWHYRSRIQIKCRRTPRGFVMGFYRANTHFVVDIEECPIAAEALNGLLPQLRGCLADCRHSDQVPQIDLAIDDEGARAIVVHFIGSDPQPVVDAVLPICKAESVALFLQQGRKETLRHIHGDPALHIHPLREGELKLAYPVGGFAQVNLDQNRQLVAELLDCLGNVQGLRILDLFCGMGNLSLPLVAAGAEVTGVEDFAPAIDWARSNAAAHGLNARFVHAPAERILASQPDISWDVVVLDPPRRGAYDVARELVRRAPERIVYVSCDPSTLARDLKPLLHNGYRLEHAVGLDLFPQTFHIESLVLLKRV</sequence>
<keyword evidence="1" id="KW-0004">4Fe-4S</keyword>
<feature type="domain" description="TRAM" evidence="7">
    <location>
        <begin position="1"/>
        <end position="56"/>
    </location>
</feature>
<dbReference type="Proteomes" id="UP000035036">
    <property type="component" value="Chromosome"/>
</dbReference>
<feature type="binding site" evidence="5">
    <location>
        <position position="360"/>
    </location>
    <ligand>
        <name>S-adenosyl-L-methionine</name>
        <dbReference type="ChEBI" id="CHEBI:59789"/>
    </ligand>
</feature>
<proteinExistence type="inferred from homology"/>